<accession>A0ABD0KHA2</accession>
<protein>
    <submittedName>
        <fullName evidence="1">Uncharacterized protein</fullName>
    </submittedName>
</protein>
<proteinExistence type="predicted"/>
<name>A0ABD0KHA2_9CAEN</name>
<dbReference type="AlphaFoldDB" id="A0ABD0KHA2"/>
<keyword evidence="2" id="KW-1185">Reference proteome</keyword>
<dbReference type="EMBL" id="JACVVK020000176">
    <property type="protein sequence ID" value="KAK7486608.1"/>
    <property type="molecule type" value="Genomic_DNA"/>
</dbReference>
<evidence type="ECO:0000313" key="1">
    <source>
        <dbReference type="EMBL" id="KAK7486608.1"/>
    </source>
</evidence>
<dbReference type="Proteomes" id="UP001519460">
    <property type="component" value="Unassembled WGS sequence"/>
</dbReference>
<comment type="caution">
    <text evidence="1">The sequence shown here is derived from an EMBL/GenBank/DDBJ whole genome shotgun (WGS) entry which is preliminary data.</text>
</comment>
<evidence type="ECO:0000313" key="2">
    <source>
        <dbReference type="Proteomes" id="UP001519460"/>
    </source>
</evidence>
<sequence>MINFKVELSTHSLLVCRLPALVFSSADGGRDGRFADWGRFRLMTEPRSSRYTSAPELVTVYNLITNLPISDSVNTEWEISTMRLRRVPFVPHSDRLSWGGV</sequence>
<reference evidence="1 2" key="1">
    <citation type="journal article" date="2023" name="Sci. Data">
        <title>Genome assembly of the Korean intertidal mud-creeper Batillaria attramentaria.</title>
        <authorList>
            <person name="Patra A.K."/>
            <person name="Ho P.T."/>
            <person name="Jun S."/>
            <person name="Lee S.J."/>
            <person name="Kim Y."/>
            <person name="Won Y.J."/>
        </authorList>
    </citation>
    <scope>NUCLEOTIDE SEQUENCE [LARGE SCALE GENOMIC DNA]</scope>
    <source>
        <strain evidence="1">Wonlab-2016</strain>
    </source>
</reference>
<organism evidence="1 2">
    <name type="scientific">Batillaria attramentaria</name>
    <dbReference type="NCBI Taxonomy" id="370345"/>
    <lineage>
        <taxon>Eukaryota</taxon>
        <taxon>Metazoa</taxon>
        <taxon>Spiralia</taxon>
        <taxon>Lophotrochozoa</taxon>
        <taxon>Mollusca</taxon>
        <taxon>Gastropoda</taxon>
        <taxon>Caenogastropoda</taxon>
        <taxon>Sorbeoconcha</taxon>
        <taxon>Cerithioidea</taxon>
        <taxon>Batillariidae</taxon>
        <taxon>Batillaria</taxon>
    </lineage>
</organism>
<gene>
    <name evidence="1" type="ORF">BaRGS_00022133</name>
</gene>